<evidence type="ECO:0000313" key="2">
    <source>
        <dbReference type="EMBL" id="MER6984641.1"/>
    </source>
</evidence>
<proteinExistence type="predicted"/>
<reference evidence="2 3" key="1">
    <citation type="submission" date="2024-06" db="EMBL/GenBank/DDBJ databases">
        <title>The Natural Products Discovery Center: Release of the First 8490 Sequenced Strains for Exploring Actinobacteria Biosynthetic Diversity.</title>
        <authorList>
            <person name="Kalkreuter E."/>
            <person name="Kautsar S.A."/>
            <person name="Yang D."/>
            <person name="Bader C.D."/>
            <person name="Teijaro C.N."/>
            <person name="Fluegel L."/>
            <person name="Davis C.M."/>
            <person name="Simpson J.R."/>
            <person name="Lauterbach L."/>
            <person name="Steele A.D."/>
            <person name="Gui C."/>
            <person name="Meng S."/>
            <person name="Li G."/>
            <person name="Viehrig K."/>
            <person name="Ye F."/>
            <person name="Su P."/>
            <person name="Kiefer A.F."/>
            <person name="Nichols A."/>
            <person name="Cepeda A.J."/>
            <person name="Yan W."/>
            <person name="Fan B."/>
            <person name="Jiang Y."/>
            <person name="Adhikari A."/>
            <person name="Zheng C.-J."/>
            <person name="Schuster L."/>
            <person name="Cowan T.M."/>
            <person name="Smanski M.J."/>
            <person name="Chevrette M.G."/>
            <person name="De Carvalho L.P.S."/>
            <person name="Shen B."/>
        </authorList>
    </citation>
    <scope>NUCLEOTIDE SEQUENCE [LARGE SCALE GENOMIC DNA]</scope>
    <source>
        <strain evidence="2 3">NPDC000634</strain>
    </source>
</reference>
<keyword evidence="3" id="KW-1185">Reference proteome</keyword>
<evidence type="ECO:0000313" key="3">
    <source>
        <dbReference type="Proteomes" id="UP001458415"/>
    </source>
</evidence>
<feature type="compositionally biased region" description="Basic and acidic residues" evidence="1">
    <location>
        <begin position="1"/>
        <end position="12"/>
    </location>
</feature>
<comment type="caution">
    <text evidence="2">The sequence shown here is derived from an EMBL/GenBank/DDBJ whole genome shotgun (WGS) entry which is preliminary data.</text>
</comment>
<feature type="non-terminal residue" evidence="2">
    <location>
        <position position="133"/>
    </location>
</feature>
<dbReference type="EMBL" id="JBEPCU010001929">
    <property type="protein sequence ID" value="MER6984641.1"/>
    <property type="molecule type" value="Genomic_DNA"/>
</dbReference>
<evidence type="ECO:0000256" key="1">
    <source>
        <dbReference type="SAM" id="MobiDB-lite"/>
    </source>
</evidence>
<sequence length="133" mass="13899">MGWARKDQKVAEAEEEAEVATEAEVEKVAEAEVASVAPVPVVVPVAAVVPPRGPAVAVRVVPAGLAVVRGVGVGADAVMSAVLCTGFPDTAHTVPSSAYSRAVTWWVPCGTRRAERWNSGARRRLTSRPSTSR</sequence>
<dbReference type="Proteomes" id="UP001458415">
    <property type="component" value="Unassembled WGS sequence"/>
</dbReference>
<accession>A0ABV1WKD0</accession>
<name>A0ABV1WKD0_9ACTN</name>
<feature type="region of interest" description="Disordered" evidence="1">
    <location>
        <begin position="1"/>
        <end position="21"/>
    </location>
</feature>
<gene>
    <name evidence="2" type="ORF">ABT317_48775</name>
</gene>
<protein>
    <submittedName>
        <fullName evidence="2">Uncharacterized protein</fullName>
    </submittedName>
</protein>
<organism evidence="2 3">
    <name type="scientific">Streptomyces carpinensis</name>
    <dbReference type="NCBI Taxonomy" id="66369"/>
    <lineage>
        <taxon>Bacteria</taxon>
        <taxon>Bacillati</taxon>
        <taxon>Actinomycetota</taxon>
        <taxon>Actinomycetes</taxon>
        <taxon>Kitasatosporales</taxon>
        <taxon>Streptomycetaceae</taxon>
        <taxon>Streptomyces</taxon>
    </lineage>
</organism>